<evidence type="ECO:0000313" key="2">
    <source>
        <dbReference type="EMBL" id="KAK4540173.1"/>
    </source>
</evidence>
<name>A0AAV9J5M3_9PEZI</name>
<evidence type="ECO:0000313" key="3">
    <source>
        <dbReference type="Proteomes" id="UP001324427"/>
    </source>
</evidence>
<feature type="region of interest" description="Disordered" evidence="1">
    <location>
        <begin position="1"/>
        <end position="20"/>
    </location>
</feature>
<protein>
    <submittedName>
        <fullName evidence="2">Uncharacterized protein</fullName>
    </submittedName>
</protein>
<dbReference type="PANTHER" id="PTHR34693">
    <property type="entry name" value="PROTEIN PAR32"/>
    <property type="match status" value="1"/>
</dbReference>
<dbReference type="Pfam" id="PF12223">
    <property type="entry name" value="DUF3602"/>
    <property type="match status" value="1"/>
</dbReference>
<dbReference type="InterPro" id="IPR022024">
    <property type="entry name" value="DUF3602"/>
</dbReference>
<proteinExistence type="predicted"/>
<evidence type="ECO:0000256" key="1">
    <source>
        <dbReference type="SAM" id="MobiDB-lite"/>
    </source>
</evidence>
<dbReference type="AlphaFoldDB" id="A0AAV9J5M3"/>
<accession>A0AAV9J5M3</accession>
<sequence length="171" mass="17741">MSRTYSVTEPHPSVAKDAYLGSGRGGAGNYAHYTPATLTAGPNATGPAALIDLTRPTARPQRTVFAGRGGAGNMYKSHTPRINSPEPAIFQFDEELLKRRSSPAPIFHFGRGGAANFVDETKAGTAGKPTGRTGSTGSAASVSSERSGAGSSVRRSMEGAFGKLARRVSKD</sequence>
<dbReference type="PANTHER" id="PTHR34693:SF2">
    <property type="entry name" value="DUF3602 DOMAIN-CONTAINING PROTEIN"/>
    <property type="match status" value="1"/>
</dbReference>
<comment type="caution">
    <text evidence="2">The sequence shown here is derived from an EMBL/GenBank/DDBJ whole genome shotgun (WGS) entry which is preliminary data.</text>
</comment>
<organism evidence="2 3">
    <name type="scientific">Oleoguttula mirabilis</name>
    <dbReference type="NCBI Taxonomy" id="1507867"/>
    <lineage>
        <taxon>Eukaryota</taxon>
        <taxon>Fungi</taxon>
        <taxon>Dikarya</taxon>
        <taxon>Ascomycota</taxon>
        <taxon>Pezizomycotina</taxon>
        <taxon>Dothideomycetes</taxon>
        <taxon>Dothideomycetidae</taxon>
        <taxon>Mycosphaerellales</taxon>
        <taxon>Teratosphaeriaceae</taxon>
        <taxon>Oleoguttula</taxon>
    </lineage>
</organism>
<feature type="region of interest" description="Disordered" evidence="1">
    <location>
        <begin position="66"/>
        <end position="85"/>
    </location>
</feature>
<keyword evidence="3" id="KW-1185">Reference proteome</keyword>
<dbReference type="Proteomes" id="UP001324427">
    <property type="component" value="Unassembled WGS sequence"/>
</dbReference>
<dbReference type="EMBL" id="JAVFHQ010000073">
    <property type="protein sequence ID" value="KAK4540173.1"/>
    <property type="molecule type" value="Genomic_DNA"/>
</dbReference>
<dbReference type="InterPro" id="IPR053203">
    <property type="entry name" value="Cisplatin_resist-associated"/>
</dbReference>
<reference evidence="2 3" key="1">
    <citation type="submission" date="2021-11" db="EMBL/GenBank/DDBJ databases">
        <title>Black yeast isolated from Biological Soil Crust.</title>
        <authorList>
            <person name="Kurbessoian T."/>
        </authorList>
    </citation>
    <scope>NUCLEOTIDE SEQUENCE [LARGE SCALE GENOMIC DNA]</scope>
    <source>
        <strain evidence="2 3">CCFEE 5522</strain>
    </source>
</reference>
<feature type="compositionally biased region" description="Low complexity" evidence="1">
    <location>
        <begin position="130"/>
        <end position="154"/>
    </location>
</feature>
<feature type="region of interest" description="Disordered" evidence="1">
    <location>
        <begin position="121"/>
        <end position="171"/>
    </location>
</feature>
<gene>
    <name evidence="2" type="ORF">LTR36_009759</name>
</gene>